<feature type="intramembrane region" description="Helical" evidence="18">
    <location>
        <begin position="17"/>
        <end position="37"/>
    </location>
</feature>
<dbReference type="GO" id="GO:0005789">
    <property type="term" value="C:endoplasmic reticulum membrane"/>
    <property type="evidence" value="ECO:0007669"/>
    <property type="project" value="UniProtKB-SubCell"/>
</dbReference>
<keyword evidence="13 18" id="KW-0594">Phospholipid biosynthesis</keyword>
<evidence type="ECO:0000256" key="2">
    <source>
        <dbReference type="ARBA" id="ARBA00005189"/>
    </source>
</evidence>
<dbReference type="GO" id="GO:0000773">
    <property type="term" value="F:phosphatidyl-N-methylethanolamine N-methyltransferase activity"/>
    <property type="evidence" value="ECO:0007669"/>
    <property type="project" value="UniProtKB-UniRule"/>
</dbReference>
<dbReference type="Pfam" id="PF04191">
    <property type="entry name" value="PEMT"/>
    <property type="match status" value="1"/>
</dbReference>
<gene>
    <name evidence="20" type="ORF">ESCO_006506</name>
</gene>
<dbReference type="EC" id="2.1.1.71" evidence="18"/>
<dbReference type="OrthoDB" id="8300106at2759"/>
<evidence type="ECO:0000256" key="16">
    <source>
        <dbReference type="ARBA" id="ARBA00052459"/>
    </source>
</evidence>
<keyword evidence="3 18" id="KW-0444">Lipid biosynthesis</keyword>
<evidence type="ECO:0000256" key="6">
    <source>
        <dbReference type="ARBA" id="ARBA00022691"/>
    </source>
</evidence>
<feature type="transmembrane region" description="Helical" evidence="19">
    <location>
        <begin position="58"/>
        <end position="78"/>
    </location>
</feature>
<dbReference type="STRING" id="150374.A0A0M8N0J5"/>
<feature type="transmembrane region" description="Helical" evidence="19">
    <location>
        <begin position="20"/>
        <end position="37"/>
    </location>
</feature>
<evidence type="ECO:0000256" key="13">
    <source>
        <dbReference type="ARBA" id="ARBA00023209"/>
    </source>
</evidence>
<accession>A0A0M8N0J5</accession>
<dbReference type="PANTHER" id="PTHR15458:SF5">
    <property type="entry name" value="PHOSPHATIDYLETHANOLAMINE N-METHYLTRANSFERASE"/>
    <property type="match status" value="1"/>
</dbReference>
<comment type="caution">
    <text evidence="20">The sequence shown here is derived from an EMBL/GenBank/DDBJ whole genome shotgun (WGS) entry which is preliminary data.</text>
</comment>
<dbReference type="PANTHER" id="PTHR15458">
    <property type="entry name" value="PHOSPHATIDYLETHANOLAMINE N-METHYLTRANSFERASE"/>
    <property type="match status" value="1"/>
</dbReference>
<proteinExistence type="inferred from homology"/>
<organism evidence="20 21">
    <name type="scientific">Escovopsis weberi</name>
    <dbReference type="NCBI Taxonomy" id="150374"/>
    <lineage>
        <taxon>Eukaryota</taxon>
        <taxon>Fungi</taxon>
        <taxon>Dikarya</taxon>
        <taxon>Ascomycota</taxon>
        <taxon>Pezizomycotina</taxon>
        <taxon>Sordariomycetes</taxon>
        <taxon>Hypocreomycetidae</taxon>
        <taxon>Hypocreales</taxon>
        <taxon>Hypocreaceae</taxon>
        <taxon>Escovopsis</taxon>
    </lineage>
</organism>
<evidence type="ECO:0000256" key="10">
    <source>
        <dbReference type="ARBA" id="ARBA00023098"/>
    </source>
</evidence>
<keyword evidence="6 18" id="KW-0949">S-adenosyl-L-methionine</keyword>
<comment type="pathway">
    <text evidence="2">Lipid metabolism.</text>
</comment>
<keyword evidence="14 18" id="KW-1208">Phospholipid metabolism</keyword>
<evidence type="ECO:0000256" key="17">
    <source>
        <dbReference type="ARBA" id="ARBA00056845"/>
    </source>
</evidence>
<evidence type="ECO:0000256" key="4">
    <source>
        <dbReference type="ARBA" id="ARBA00022603"/>
    </source>
</evidence>
<keyword evidence="10 18" id="KW-0443">Lipid metabolism</keyword>
<evidence type="ECO:0000256" key="19">
    <source>
        <dbReference type="SAM" id="Phobius"/>
    </source>
</evidence>
<evidence type="ECO:0000256" key="18">
    <source>
        <dbReference type="HAMAP-Rule" id="MF_03216"/>
    </source>
</evidence>
<evidence type="ECO:0000256" key="8">
    <source>
        <dbReference type="ARBA" id="ARBA00022824"/>
    </source>
</evidence>
<comment type="catalytic activity">
    <reaction evidence="15">
        <text>a 1,2-diacyl-sn-glycero-3-phospho-N,N-dimethylethanolamine + S-adenosyl-L-methionine = a 1,2-diacyl-sn-glycero-3-phosphocholine + S-adenosyl-L-homocysteine + H(+)</text>
        <dbReference type="Rhea" id="RHEA:32739"/>
        <dbReference type="ChEBI" id="CHEBI:15378"/>
        <dbReference type="ChEBI" id="CHEBI:57643"/>
        <dbReference type="ChEBI" id="CHEBI:57856"/>
        <dbReference type="ChEBI" id="CHEBI:59789"/>
        <dbReference type="ChEBI" id="CHEBI:64572"/>
        <dbReference type="EC" id="2.1.1.71"/>
    </reaction>
</comment>
<dbReference type="AlphaFoldDB" id="A0A0M8N0J5"/>
<evidence type="ECO:0000256" key="1">
    <source>
        <dbReference type="ARBA" id="ARBA00004969"/>
    </source>
</evidence>
<comment type="catalytic activity">
    <reaction evidence="16 18">
        <text>a 1,2-diacyl-sn-glycero-3-phospho-N-methylethanolamine + S-adenosyl-L-methionine = a 1,2-diacyl-sn-glycero-3-phospho-N,N-dimethylethanolamine + S-adenosyl-L-homocysteine + H(+)</text>
        <dbReference type="Rhea" id="RHEA:32735"/>
        <dbReference type="ChEBI" id="CHEBI:15378"/>
        <dbReference type="ChEBI" id="CHEBI:57856"/>
        <dbReference type="ChEBI" id="CHEBI:59789"/>
        <dbReference type="ChEBI" id="CHEBI:64572"/>
        <dbReference type="ChEBI" id="CHEBI:64573"/>
        <dbReference type="EC" id="2.1.1.71"/>
    </reaction>
</comment>
<evidence type="ECO:0000256" key="14">
    <source>
        <dbReference type="ARBA" id="ARBA00023264"/>
    </source>
</evidence>
<comment type="similarity">
    <text evidence="18">Belongs to the class VI-like SAM-binding methyltransferase superfamily. PEMT/PEM2 methyltransferase family.</text>
</comment>
<keyword evidence="21" id="KW-1185">Reference proteome</keyword>
<dbReference type="GO" id="GO:0032259">
    <property type="term" value="P:methylation"/>
    <property type="evidence" value="ECO:0007669"/>
    <property type="project" value="UniProtKB-KW"/>
</dbReference>
<feature type="binding site" evidence="18">
    <location>
        <begin position="187"/>
        <end position="188"/>
    </location>
    <ligand>
        <name>S-adenosyl-L-methionine</name>
        <dbReference type="ChEBI" id="CHEBI:59789"/>
    </ligand>
</feature>
<reference evidence="20 21" key="1">
    <citation type="submission" date="2015-07" db="EMBL/GenBank/DDBJ databases">
        <title>The genome of the fungus Escovopsis weberi, a specialized disease agent of ant agriculture.</title>
        <authorList>
            <person name="de Man T.J."/>
            <person name="Stajich J.E."/>
            <person name="Kubicek C.P."/>
            <person name="Chenthamara K."/>
            <person name="Atanasova L."/>
            <person name="Druzhinina I.S."/>
            <person name="Birnbaum S."/>
            <person name="Barribeau S.M."/>
            <person name="Teiling C."/>
            <person name="Suen G."/>
            <person name="Currie C."/>
            <person name="Gerardo N.M."/>
        </authorList>
    </citation>
    <scope>NUCLEOTIDE SEQUENCE [LARGE SCALE GENOMIC DNA]</scope>
</reference>
<dbReference type="HAMAP" id="MF_03216">
    <property type="entry name" value="PLMT"/>
    <property type="match status" value="1"/>
</dbReference>
<dbReference type="EMBL" id="LGSR01000026">
    <property type="protein sequence ID" value="KOS17261.1"/>
    <property type="molecule type" value="Genomic_DNA"/>
</dbReference>
<comment type="pathway">
    <text evidence="1 18">Phospholipid metabolism; phosphatidylcholine biosynthesis.</text>
</comment>
<dbReference type="Proteomes" id="UP000053831">
    <property type="component" value="Unassembled WGS sequence"/>
</dbReference>
<feature type="topological domain" description="Cytoplasmic" evidence="18">
    <location>
        <begin position="186"/>
        <end position="209"/>
    </location>
</feature>
<name>A0A0M8N0J5_ESCWE</name>
<keyword evidence="4 18" id="KW-0489">Methyltransferase</keyword>
<evidence type="ECO:0000256" key="11">
    <source>
        <dbReference type="ARBA" id="ARBA00023128"/>
    </source>
</evidence>
<feature type="topological domain" description="Lumenal" evidence="18">
    <location>
        <begin position="122"/>
        <end position="164"/>
    </location>
</feature>
<sequence length="209" mass="22133">MASSGSELAGLVDFEKQSLWISAASIAFNPLFWNILARQGQTEYHNKILSRTLGGKHAACYALAVSIFSLGIVRDWLFKAALGEQPSHPLLEGALAQGAGYALTAAGGVLVLSSMWALGVTGTYLGDYCGILMDEMVAGFPFSVTSAPMYWGATMSFLGAALVLGKPAGVLLAGEALLGYAVALRFEDPFTAEIYAKRERERAAGKKTE</sequence>
<comment type="function">
    <text evidence="17 18">Catalyzes the second two steps of the methylation pathway of phosphatidylcholine biosynthesis, the SAM-dependent methylation of phosphatidylmonomethylethanolamine (PMME) to phosphatidyldimethylethanolamine (PDME) and of PDME to phosphatidylcholine (PC).</text>
</comment>
<evidence type="ECO:0000313" key="21">
    <source>
        <dbReference type="Proteomes" id="UP000053831"/>
    </source>
</evidence>
<keyword evidence="12 18" id="KW-0472">Membrane</keyword>
<evidence type="ECO:0000313" key="20">
    <source>
        <dbReference type="EMBL" id="KOS17261.1"/>
    </source>
</evidence>
<dbReference type="InterPro" id="IPR007318">
    <property type="entry name" value="Phopholipid_MeTrfase"/>
</dbReference>
<protein>
    <recommendedName>
        <fullName evidence="18">Phosphatidyl-N-methylethanolamine N-methyltransferase</fullName>
        <ecNumber evidence="18">2.1.1.71</ecNumber>
    </recommendedName>
    <alternativeName>
        <fullName evidence="18">Phospholipid methyltransferase</fullName>
        <shortName evidence="18">PLMT</shortName>
    </alternativeName>
</protein>
<dbReference type="GO" id="GO:0006656">
    <property type="term" value="P:phosphatidylcholine biosynthetic process"/>
    <property type="evidence" value="ECO:0007669"/>
    <property type="project" value="UniProtKB-UniRule"/>
</dbReference>
<evidence type="ECO:0000256" key="3">
    <source>
        <dbReference type="ARBA" id="ARBA00022516"/>
    </source>
</evidence>
<dbReference type="FunFam" id="1.20.120.1630:FF:000005">
    <property type="entry name" value="Phosphatidylethanolamine N-methyltransferase"/>
    <property type="match status" value="1"/>
</dbReference>
<evidence type="ECO:0000256" key="15">
    <source>
        <dbReference type="ARBA" id="ARBA00051252"/>
    </source>
</evidence>
<keyword evidence="5 18" id="KW-0808">Transferase</keyword>
<feature type="binding site" evidence="18">
    <location>
        <begin position="105"/>
        <end position="107"/>
    </location>
    <ligand>
        <name>S-adenosyl-L-methionine</name>
        <dbReference type="ChEBI" id="CHEBI:59789"/>
    </ligand>
</feature>
<feature type="transmembrane region" description="Helical" evidence="19">
    <location>
        <begin position="98"/>
        <end position="119"/>
    </location>
</feature>
<evidence type="ECO:0000256" key="9">
    <source>
        <dbReference type="ARBA" id="ARBA00022989"/>
    </source>
</evidence>
<comment type="subcellular location">
    <subcellularLocation>
        <location evidence="18">Endoplasmic reticulum membrane</location>
        <topology evidence="18">Multi-pass membrane protein</topology>
    </subcellularLocation>
    <subcellularLocation>
        <location evidence="18">Mitochondrion membrane</location>
        <topology evidence="18">Multi-pass membrane protein</topology>
    </subcellularLocation>
</comment>
<dbReference type="UniPathway" id="UPA00753"/>
<keyword evidence="8 18" id="KW-0256">Endoplasmic reticulum</keyword>
<keyword evidence="7 18" id="KW-0812">Transmembrane</keyword>
<dbReference type="InterPro" id="IPR024960">
    <property type="entry name" value="PEMT/MFAP"/>
</dbReference>
<evidence type="ECO:0000256" key="7">
    <source>
        <dbReference type="ARBA" id="ARBA00022692"/>
    </source>
</evidence>
<evidence type="ECO:0000256" key="5">
    <source>
        <dbReference type="ARBA" id="ARBA00022679"/>
    </source>
</evidence>
<evidence type="ECO:0000256" key="12">
    <source>
        <dbReference type="ARBA" id="ARBA00023136"/>
    </source>
</evidence>
<feature type="topological domain" description="Cytoplasmic" evidence="18">
    <location>
        <begin position="74"/>
        <end position="100"/>
    </location>
</feature>
<dbReference type="PROSITE" id="PS51599">
    <property type="entry name" value="SAM_PEMT_PEM2"/>
    <property type="match status" value="1"/>
</dbReference>
<keyword evidence="11 18" id="KW-0496">Mitochondrion</keyword>
<dbReference type="GO" id="GO:0031966">
    <property type="term" value="C:mitochondrial membrane"/>
    <property type="evidence" value="ECO:0007669"/>
    <property type="project" value="UniProtKB-SubCell"/>
</dbReference>
<dbReference type="PIRSF" id="PIRSF005444">
    <property type="entry name" value="PEMT"/>
    <property type="match status" value="1"/>
</dbReference>
<comment type="caution">
    <text evidence="18">Lacks conserved residue(s) required for the propagation of feature annotation.</text>
</comment>
<feature type="transmembrane region" description="Helical" evidence="19">
    <location>
        <begin position="131"/>
        <end position="151"/>
    </location>
</feature>
<feature type="topological domain" description="Lumenal" evidence="18">
    <location>
        <begin position="1"/>
        <end position="16"/>
    </location>
</feature>
<keyword evidence="9 18" id="KW-1133">Transmembrane helix</keyword>
<dbReference type="Gene3D" id="1.20.120.1630">
    <property type="match status" value="1"/>
</dbReference>